<dbReference type="OrthoDB" id="643697at2"/>
<evidence type="ECO:0000256" key="1">
    <source>
        <dbReference type="SAM" id="Phobius"/>
    </source>
</evidence>
<keyword evidence="5" id="KW-1185">Reference proteome</keyword>
<keyword evidence="1" id="KW-0472">Membrane</keyword>
<dbReference type="PANTHER" id="PTHR30273:SF2">
    <property type="entry name" value="PROTEIN FECR"/>
    <property type="match status" value="1"/>
</dbReference>
<dbReference type="Gene3D" id="3.55.50.30">
    <property type="match status" value="1"/>
</dbReference>
<organism evidence="4 5">
    <name type="scientific">Chitinophaga cymbidii</name>
    <dbReference type="NCBI Taxonomy" id="1096750"/>
    <lineage>
        <taxon>Bacteria</taxon>
        <taxon>Pseudomonadati</taxon>
        <taxon>Bacteroidota</taxon>
        <taxon>Chitinophagia</taxon>
        <taxon>Chitinophagales</taxon>
        <taxon>Chitinophagaceae</taxon>
        <taxon>Chitinophaga</taxon>
    </lineage>
</organism>
<dbReference type="Pfam" id="PF04773">
    <property type="entry name" value="FecR"/>
    <property type="match status" value="1"/>
</dbReference>
<comment type="caution">
    <text evidence="4">The sequence shown here is derived from an EMBL/GenBank/DDBJ whole genome shotgun (WGS) entry which is preliminary data.</text>
</comment>
<feature type="domain" description="Protein FecR C-terminal" evidence="3">
    <location>
        <begin position="307"/>
        <end position="370"/>
    </location>
</feature>
<sequence length="377" mass="42368">MDKNHVLDLLIKEHYGLITIAEQEELDQILADSQEARDMQLEVRSRPANEARQFIEQADPSAAYDLTIARYEAHRARKRTVRMRWFAAAAVTGIVAAIAFFMRPQQSVQEAQLTGNNASSANGLTLQLADGRTIELQDSGQQAITSGNTKLSNNNRVLRFNSGNVNANSWSTLSVPAKLDYRVELADGTIVWLNSTTRLRFPFNFAETREVYVEGEAYFKIAPDAAKPFIVHSGNSSIQVLGTEFNLNSYNAGTLITSLVQGKVAVTVRNERVELKAGEELVATATDVKRQRFDARITLGWREGIHYFQDADMTEIAEMIGRYFDVKMVMDSPSAANLRFRGRLHRHQPLQNFIDQLNTLGNVNLYWKGDVLHCKTI</sequence>
<feature type="transmembrane region" description="Helical" evidence="1">
    <location>
        <begin position="85"/>
        <end position="102"/>
    </location>
</feature>
<dbReference type="Proteomes" id="UP000321436">
    <property type="component" value="Unassembled WGS sequence"/>
</dbReference>
<dbReference type="InterPro" id="IPR032508">
    <property type="entry name" value="FecR_C"/>
</dbReference>
<dbReference type="RefSeq" id="WP_146865709.1">
    <property type="nucleotide sequence ID" value="NZ_BKAU01000005.1"/>
</dbReference>
<dbReference type="InterPro" id="IPR006860">
    <property type="entry name" value="FecR"/>
</dbReference>
<dbReference type="EMBL" id="BKAU01000005">
    <property type="protein sequence ID" value="GEP97785.1"/>
    <property type="molecule type" value="Genomic_DNA"/>
</dbReference>
<accession>A0A512RQ16</accession>
<evidence type="ECO:0000313" key="4">
    <source>
        <dbReference type="EMBL" id="GEP97785.1"/>
    </source>
</evidence>
<evidence type="ECO:0000259" key="2">
    <source>
        <dbReference type="Pfam" id="PF04773"/>
    </source>
</evidence>
<dbReference type="InterPro" id="IPR012373">
    <property type="entry name" value="Ferrdict_sens_TM"/>
</dbReference>
<evidence type="ECO:0000313" key="5">
    <source>
        <dbReference type="Proteomes" id="UP000321436"/>
    </source>
</evidence>
<feature type="domain" description="FecR protein" evidence="2">
    <location>
        <begin position="181"/>
        <end position="264"/>
    </location>
</feature>
<dbReference type="PANTHER" id="PTHR30273">
    <property type="entry name" value="PERIPLASMIC SIGNAL SENSOR AND SIGMA FACTOR ACTIVATOR FECR-RELATED"/>
    <property type="match status" value="1"/>
</dbReference>
<evidence type="ECO:0000259" key="3">
    <source>
        <dbReference type="Pfam" id="PF16344"/>
    </source>
</evidence>
<gene>
    <name evidence="4" type="ORF">CCY01nite_40450</name>
</gene>
<protein>
    <submittedName>
        <fullName evidence="4">Iron dicitrate transporter FecR</fullName>
    </submittedName>
</protein>
<dbReference type="Pfam" id="PF16344">
    <property type="entry name" value="FecR_C"/>
    <property type="match status" value="1"/>
</dbReference>
<dbReference type="GO" id="GO:0016989">
    <property type="term" value="F:sigma factor antagonist activity"/>
    <property type="evidence" value="ECO:0007669"/>
    <property type="project" value="TreeGrafter"/>
</dbReference>
<dbReference type="Gene3D" id="2.60.120.1440">
    <property type="match status" value="1"/>
</dbReference>
<keyword evidence="1" id="KW-0812">Transmembrane</keyword>
<proteinExistence type="predicted"/>
<dbReference type="AlphaFoldDB" id="A0A512RQ16"/>
<dbReference type="PIRSF" id="PIRSF018266">
    <property type="entry name" value="FecR"/>
    <property type="match status" value="1"/>
</dbReference>
<keyword evidence="1" id="KW-1133">Transmembrane helix</keyword>
<name>A0A512RQ16_9BACT</name>
<reference evidence="4 5" key="1">
    <citation type="submission" date="2019-07" db="EMBL/GenBank/DDBJ databases">
        <title>Whole genome shotgun sequence of Chitinophaga cymbidii NBRC 109752.</title>
        <authorList>
            <person name="Hosoyama A."/>
            <person name="Uohara A."/>
            <person name="Ohji S."/>
            <person name="Ichikawa N."/>
        </authorList>
    </citation>
    <scope>NUCLEOTIDE SEQUENCE [LARGE SCALE GENOMIC DNA]</scope>
    <source>
        <strain evidence="4 5">NBRC 109752</strain>
    </source>
</reference>